<dbReference type="InterPro" id="IPR029058">
    <property type="entry name" value="AB_hydrolase_fold"/>
</dbReference>
<accession>A0A291RM55</accession>
<organism evidence="2 3">
    <name type="scientific">Nocardia terpenica</name>
    <dbReference type="NCBI Taxonomy" id="455432"/>
    <lineage>
        <taxon>Bacteria</taxon>
        <taxon>Bacillati</taxon>
        <taxon>Actinomycetota</taxon>
        <taxon>Actinomycetes</taxon>
        <taxon>Mycobacteriales</taxon>
        <taxon>Nocardiaceae</taxon>
        <taxon>Nocardia</taxon>
    </lineage>
</organism>
<keyword evidence="2" id="KW-0378">Hydrolase</keyword>
<dbReference type="PANTHER" id="PTHR43798">
    <property type="entry name" value="MONOACYLGLYCEROL LIPASE"/>
    <property type="match status" value="1"/>
</dbReference>
<evidence type="ECO:0000259" key="1">
    <source>
        <dbReference type="Pfam" id="PF00561"/>
    </source>
</evidence>
<dbReference type="PRINTS" id="PR00111">
    <property type="entry name" value="ABHYDROLASE"/>
</dbReference>
<dbReference type="SUPFAM" id="SSF53474">
    <property type="entry name" value="alpha/beta-Hydrolases"/>
    <property type="match status" value="1"/>
</dbReference>
<proteinExistence type="predicted"/>
<feature type="domain" description="AB hydrolase-1" evidence="1">
    <location>
        <begin position="29"/>
        <end position="262"/>
    </location>
</feature>
<dbReference type="InterPro" id="IPR000073">
    <property type="entry name" value="AB_hydrolase_1"/>
</dbReference>
<name>A0A291RM55_9NOCA</name>
<dbReference type="AlphaFoldDB" id="A0A291RM55"/>
<dbReference type="Gene3D" id="3.40.50.1820">
    <property type="entry name" value="alpha/beta hydrolase"/>
    <property type="match status" value="1"/>
</dbReference>
<evidence type="ECO:0000313" key="2">
    <source>
        <dbReference type="EMBL" id="ATL68388.1"/>
    </source>
</evidence>
<dbReference type="Pfam" id="PF00561">
    <property type="entry name" value="Abhydrolase_1"/>
    <property type="match status" value="1"/>
</dbReference>
<dbReference type="GO" id="GO:0016020">
    <property type="term" value="C:membrane"/>
    <property type="evidence" value="ECO:0007669"/>
    <property type="project" value="TreeGrafter"/>
</dbReference>
<dbReference type="GO" id="GO:0016787">
    <property type="term" value="F:hydrolase activity"/>
    <property type="evidence" value="ECO:0007669"/>
    <property type="project" value="UniProtKB-KW"/>
</dbReference>
<dbReference type="InterPro" id="IPR050266">
    <property type="entry name" value="AB_hydrolase_sf"/>
</dbReference>
<evidence type="ECO:0000313" key="3">
    <source>
        <dbReference type="Proteomes" id="UP000221961"/>
    </source>
</evidence>
<dbReference type="KEGG" id="ntp:CRH09_21595"/>
<reference evidence="2 3" key="1">
    <citation type="submission" date="2017-10" db="EMBL/GenBank/DDBJ databases">
        <title>Comparative genomics between pathogenic Norcardia.</title>
        <authorList>
            <person name="Zeng L."/>
        </authorList>
    </citation>
    <scope>NUCLEOTIDE SEQUENCE [LARGE SCALE GENOMIC DNA]</scope>
    <source>
        <strain evidence="2 3">NC_YFY_NT001</strain>
    </source>
</reference>
<dbReference type="PANTHER" id="PTHR43798:SF33">
    <property type="entry name" value="HYDROLASE, PUTATIVE (AFU_ORTHOLOGUE AFUA_2G14860)-RELATED"/>
    <property type="match status" value="1"/>
</dbReference>
<gene>
    <name evidence="2" type="ORF">CRH09_21595</name>
</gene>
<protein>
    <submittedName>
        <fullName evidence="2">Alpha/beta hydrolase</fullName>
    </submittedName>
</protein>
<sequence length="282" mass="30591">MGEPMLHTVATPLGAVAVHIRGADPATAPNVLLLHANPGDHRDFDAIAGELGRRWAIAAVDWPGYGESSVDDPLAVTAEGLAEVAVAVWDALVAGGFHDVTVLGNSVGGYAAVRLAQHRHDAVAGLVLVQSAGFAPLNILTRTMFRIMGTRGVARRAVAPSARAYLGPLHRGEVRAIYERAKGIRRDPTRLDVYRSVWRSFGDPRLDLRVEAPLLAQVPTLVVWGRFDPINPWPLNRRGIARVLPHAEVVVLPTRHEPFAQDPRRFLDAVTPFLIRRAGMTA</sequence>
<dbReference type="Proteomes" id="UP000221961">
    <property type="component" value="Chromosome"/>
</dbReference>
<dbReference type="EMBL" id="CP023778">
    <property type="protein sequence ID" value="ATL68388.1"/>
    <property type="molecule type" value="Genomic_DNA"/>
</dbReference>